<comment type="catalytic activity">
    <reaction evidence="3">
        <text>[thioredoxin]-disulfide + sulfite + adenosine 3',5'-bisphosphate + 2 H(+) = [thioredoxin]-dithiol + 3'-phosphoadenylyl sulfate</text>
        <dbReference type="Rhea" id="RHEA:11724"/>
        <dbReference type="Rhea" id="RHEA-COMP:10698"/>
        <dbReference type="Rhea" id="RHEA-COMP:10700"/>
        <dbReference type="ChEBI" id="CHEBI:15378"/>
        <dbReference type="ChEBI" id="CHEBI:17359"/>
        <dbReference type="ChEBI" id="CHEBI:29950"/>
        <dbReference type="ChEBI" id="CHEBI:50058"/>
        <dbReference type="ChEBI" id="CHEBI:58339"/>
        <dbReference type="ChEBI" id="CHEBI:58343"/>
        <dbReference type="EC" id="1.8.4.8"/>
    </reaction>
</comment>
<evidence type="ECO:0000313" key="5">
    <source>
        <dbReference type="EMBL" id="KAF1695521.1"/>
    </source>
</evidence>
<sequence>MSLTATTREAANSPQATPVLDLDALNSRLEAMDAEQRVDWALQHGPGNAALSSSFGAQSAVTLHLLTLQKPDIPVILIDTGYLFPETYRFADELAERLKLNLQIYRPLVSRAWMEARHGRLWEQGVTGLDNYNQLRKVEPMRRALDDLGVGTWFTGLRRNQSASRAETPILQRRGERLKVSPIADWSDRDVWQYLKKHDLPYHPLWHEGYVSIGDFHTTSRWEPGMRDEDTRFFGLKRECGIHEEI</sequence>
<comment type="function">
    <text evidence="3">Catalyzes the formation of sulfite from phosphoadenosine 5'-phosphosulfate (PAPS) using thioredoxin as an electron donor.</text>
</comment>
<dbReference type="SUPFAM" id="SSF52402">
    <property type="entry name" value="Adenine nucleotide alpha hydrolases-like"/>
    <property type="match status" value="1"/>
</dbReference>
<comment type="subcellular location">
    <subcellularLocation>
        <location evidence="3">Cytoplasm</location>
    </subcellularLocation>
</comment>
<gene>
    <name evidence="3" type="primary">cysH</name>
    <name evidence="5" type="ORF">CSC65_06480</name>
</gene>
<organism evidence="5 6">
    <name type="scientific">Pseudoxanthomonas daejeonensis</name>
    <dbReference type="NCBI Taxonomy" id="266062"/>
    <lineage>
        <taxon>Bacteria</taxon>
        <taxon>Pseudomonadati</taxon>
        <taxon>Pseudomonadota</taxon>
        <taxon>Gammaproteobacteria</taxon>
        <taxon>Lysobacterales</taxon>
        <taxon>Lysobacteraceae</taxon>
        <taxon>Pseudoxanthomonas</taxon>
    </lineage>
</organism>
<accession>A0ABQ6Z8P8</accession>
<dbReference type="PANTHER" id="PTHR46509">
    <property type="entry name" value="PHOSPHOADENOSINE PHOSPHOSULFATE REDUCTASE"/>
    <property type="match status" value="1"/>
</dbReference>
<dbReference type="Gene3D" id="3.40.50.620">
    <property type="entry name" value="HUPs"/>
    <property type="match status" value="1"/>
</dbReference>
<dbReference type="HAMAP" id="MF_00063">
    <property type="entry name" value="CysH"/>
    <property type="match status" value="1"/>
</dbReference>
<dbReference type="PIRSF" id="PIRSF000857">
    <property type="entry name" value="PAPS_reductase"/>
    <property type="match status" value="1"/>
</dbReference>
<feature type="active site" description="Nucleophile; cysteine thiosulfonate intermediate" evidence="3">
    <location>
        <position position="240"/>
    </location>
</feature>
<dbReference type="Proteomes" id="UP000788419">
    <property type="component" value="Unassembled WGS sequence"/>
</dbReference>
<dbReference type="NCBIfam" id="TIGR00434">
    <property type="entry name" value="cysH"/>
    <property type="match status" value="1"/>
</dbReference>
<proteinExistence type="inferred from homology"/>
<comment type="caution">
    <text evidence="5">The sequence shown here is derived from an EMBL/GenBank/DDBJ whole genome shotgun (WGS) entry which is preliminary data.</text>
</comment>
<feature type="domain" description="Phosphoadenosine phosphosulphate reductase" evidence="4">
    <location>
        <begin position="49"/>
        <end position="220"/>
    </location>
</feature>
<keyword evidence="2 3" id="KW-0560">Oxidoreductase</keyword>
<dbReference type="InterPro" id="IPR014729">
    <property type="entry name" value="Rossmann-like_a/b/a_fold"/>
</dbReference>
<reference evidence="5 6" key="1">
    <citation type="submission" date="2017-10" db="EMBL/GenBank/DDBJ databases">
        <title>Whole genome sequencing of members of genus Pseudoxanthomonas.</title>
        <authorList>
            <person name="Kumar S."/>
            <person name="Bansal K."/>
            <person name="Kaur A."/>
            <person name="Patil P."/>
            <person name="Sharma S."/>
            <person name="Patil P.B."/>
        </authorList>
    </citation>
    <scope>NUCLEOTIDE SEQUENCE [LARGE SCALE GENOMIC DNA]</scope>
    <source>
        <strain evidence="5 6">DSM 17801</strain>
    </source>
</reference>
<keyword evidence="3" id="KW-0963">Cytoplasm</keyword>
<dbReference type="Pfam" id="PF01507">
    <property type="entry name" value="PAPS_reduct"/>
    <property type="match status" value="1"/>
</dbReference>
<evidence type="ECO:0000313" key="6">
    <source>
        <dbReference type="Proteomes" id="UP000788419"/>
    </source>
</evidence>
<evidence type="ECO:0000256" key="1">
    <source>
        <dbReference type="ARBA" id="ARBA00009732"/>
    </source>
</evidence>
<dbReference type="EC" id="1.8.4.8" evidence="3"/>
<comment type="similarity">
    <text evidence="1 3">Belongs to the PAPS reductase family. CysH subfamily.</text>
</comment>
<dbReference type="EMBL" id="PDWN01000005">
    <property type="protein sequence ID" value="KAF1695521.1"/>
    <property type="molecule type" value="Genomic_DNA"/>
</dbReference>
<dbReference type="PANTHER" id="PTHR46509:SF1">
    <property type="entry name" value="PHOSPHOADENOSINE PHOSPHOSULFATE REDUCTASE"/>
    <property type="match status" value="1"/>
</dbReference>
<evidence type="ECO:0000256" key="3">
    <source>
        <dbReference type="HAMAP-Rule" id="MF_00063"/>
    </source>
</evidence>
<comment type="caution">
    <text evidence="3">Lacks conserved residue(s) required for the propagation of feature annotation.</text>
</comment>
<dbReference type="NCBIfam" id="NF002537">
    <property type="entry name" value="PRK02090.1"/>
    <property type="match status" value="1"/>
</dbReference>
<dbReference type="InterPro" id="IPR004511">
    <property type="entry name" value="PAPS/APS_Rdtase"/>
</dbReference>
<evidence type="ECO:0000259" key="4">
    <source>
        <dbReference type="Pfam" id="PF01507"/>
    </source>
</evidence>
<dbReference type="RefSeq" id="WP_162409674.1">
    <property type="nucleotide sequence ID" value="NZ_PDWN01000005.1"/>
</dbReference>
<dbReference type="InterPro" id="IPR002500">
    <property type="entry name" value="PAPS_reduct_dom"/>
</dbReference>
<comment type="pathway">
    <text evidence="3">Sulfur metabolism; hydrogen sulfide biosynthesis; sulfite from sulfate: step 3/3.</text>
</comment>
<dbReference type="InterPro" id="IPR011800">
    <property type="entry name" value="PAPS_reductase_CysH"/>
</dbReference>
<name>A0ABQ6Z8P8_9GAMM</name>
<dbReference type="CDD" id="cd23945">
    <property type="entry name" value="PAPS_reductase"/>
    <property type="match status" value="1"/>
</dbReference>
<evidence type="ECO:0000256" key="2">
    <source>
        <dbReference type="ARBA" id="ARBA00023002"/>
    </source>
</evidence>
<keyword evidence="6" id="KW-1185">Reference proteome</keyword>
<dbReference type="NCBIfam" id="TIGR02057">
    <property type="entry name" value="PAPS_reductase"/>
    <property type="match status" value="1"/>
</dbReference>
<protein>
    <recommendedName>
        <fullName evidence="3">Phosphoadenosine 5'-phosphosulfate reductase</fullName>
        <shortName evidence="3">PAPS reductase</shortName>
        <ecNumber evidence="3">1.8.4.8</ecNumber>
    </recommendedName>
    <alternativeName>
        <fullName evidence="3">3'-phosphoadenylylsulfate reductase</fullName>
    </alternativeName>
    <alternativeName>
        <fullName evidence="3">PAPS reductase, thioredoxin dependent</fullName>
    </alternativeName>
    <alternativeName>
        <fullName evidence="3">PAPS sulfotransferase</fullName>
    </alternativeName>
    <alternativeName>
        <fullName evidence="3">PAdoPS reductase</fullName>
    </alternativeName>
</protein>